<dbReference type="HOGENOM" id="CLU_2311549_0_0_1"/>
<proteinExistence type="predicted"/>
<dbReference type="InParanoid" id="M4BVG7"/>
<organism evidence="1 2">
    <name type="scientific">Hyaloperonospora arabidopsidis (strain Emoy2)</name>
    <name type="common">Downy mildew agent</name>
    <name type="synonym">Peronospora arabidopsidis</name>
    <dbReference type="NCBI Taxonomy" id="559515"/>
    <lineage>
        <taxon>Eukaryota</taxon>
        <taxon>Sar</taxon>
        <taxon>Stramenopiles</taxon>
        <taxon>Oomycota</taxon>
        <taxon>Peronosporomycetes</taxon>
        <taxon>Peronosporales</taxon>
        <taxon>Peronosporaceae</taxon>
        <taxon>Hyaloperonospora</taxon>
    </lineage>
</organism>
<dbReference type="EMBL" id="JH597979">
    <property type="status" value="NOT_ANNOTATED_CDS"/>
    <property type="molecule type" value="Genomic_DNA"/>
</dbReference>
<dbReference type="AlphaFoldDB" id="M4BVG7"/>
<reference evidence="1" key="2">
    <citation type="submission" date="2015-06" db="UniProtKB">
        <authorList>
            <consortium name="EnsemblProtists"/>
        </authorList>
    </citation>
    <scope>IDENTIFICATION</scope>
    <source>
        <strain evidence="1">Emoy2</strain>
    </source>
</reference>
<dbReference type="Proteomes" id="UP000011713">
    <property type="component" value="Unassembled WGS sequence"/>
</dbReference>
<evidence type="ECO:0000313" key="2">
    <source>
        <dbReference type="Proteomes" id="UP000011713"/>
    </source>
</evidence>
<protein>
    <submittedName>
        <fullName evidence="1">Uncharacterized protein</fullName>
    </submittedName>
</protein>
<keyword evidence="2" id="KW-1185">Reference proteome</keyword>
<evidence type="ECO:0000313" key="1">
    <source>
        <dbReference type="EnsemblProtists" id="HpaP810509"/>
    </source>
</evidence>
<name>M4BVG7_HYAAE</name>
<accession>M4BVG7</accession>
<reference evidence="2" key="1">
    <citation type="journal article" date="2010" name="Science">
        <title>Signatures of adaptation to obligate biotrophy in the Hyaloperonospora arabidopsidis genome.</title>
        <authorList>
            <person name="Baxter L."/>
            <person name="Tripathy S."/>
            <person name="Ishaque N."/>
            <person name="Boot N."/>
            <person name="Cabral A."/>
            <person name="Kemen E."/>
            <person name="Thines M."/>
            <person name="Ah-Fong A."/>
            <person name="Anderson R."/>
            <person name="Badejoko W."/>
            <person name="Bittner-Eddy P."/>
            <person name="Boore J.L."/>
            <person name="Chibucos M.C."/>
            <person name="Coates M."/>
            <person name="Dehal P."/>
            <person name="Delehaunty K."/>
            <person name="Dong S."/>
            <person name="Downton P."/>
            <person name="Dumas B."/>
            <person name="Fabro G."/>
            <person name="Fronick C."/>
            <person name="Fuerstenberg S.I."/>
            <person name="Fulton L."/>
            <person name="Gaulin E."/>
            <person name="Govers F."/>
            <person name="Hughes L."/>
            <person name="Humphray S."/>
            <person name="Jiang R.H."/>
            <person name="Judelson H."/>
            <person name="Kamoun S."/>
            <person name="Kyung K."/>
            <person name="Meijer H."/>
            <person name="Minx P."/>
            <person name="Morris P."/>
            <person name="Nelson J."/>
            <person name="Phuntumart V."/>
            <person name="Qutob D."/>
            <person name="Rehmany A."/>
            <person name="Rougon-Cardoso A."/>
            <person name="Ryden P."/>
            <person name="Torto-Alalibo T."/>
            <person name="Studholme D."/>
            <person name="Wang Y."/>
            <person name="Win J."/>
            <person name="Wood J."/>
            <person name="Clifton S.W."/>
            <person name="Rogers J."/>
            <person name="Van den Ackerveken G."/>
            <person name="Jones J.D."/>
            <person name="McDowell J.M."/>
            <person name="Beynon J."/>
            <person name="Tyler B.M."/>
        </authorList>
    </citation>
    <scope>NUCLEOTIDE SEQUENCE [LARGE SCALE GENOMIC DNA]</scope>
    <source>
        <strain evidence="2">Emoy2</strain>
    </source>
</reference>
<dbReference type="EnsemblProtists" id="HpaT810509">
    <property type="protein sequence ID" value="HpaP810509"/>
    <property type="gene ID" value="HpaG810509"/>
</dbReference>
<dbReference type="VEuPathDB" id="FungiDB:HpaG810509"/>
<sequence length="100" mass="11636">MCFYHVVCENIPVRFIIAITDRVRYYRLAYVIHKYVLSAILISFCVYHTNVPSYYNHLCNPVTNSALRSGPFTHGAFLSCDDKKRHQLRCRTDVTKGTEC</sequence>